<name>A0A6H5GRY2_9HEMI</name>
<proteinExistence type="predicted"/>
<dbReference type="EMBL" id="CADCXU010017860">
    <property type="protein sequence ID" value="CAB0006576.1"/>
    <property type="molecule type" value="Genomic_DNA"/>
</dbReference>
<feature type="non-terminal residue" evidence="2">
    <location>
        <position position="59"/>
    </location>
</feature>
<keyword evidence="3" id="KW-1185">Reference proteome</keyword>
<evidence type="ECO:0000256" key="1">
    <source>
        <dbReference type="SAM" id="MobiDB-lite"/>
    </source>
</evidence>
<feature type="compositionally biased region" description="Basic and acidic residues" evidence="1">
    <location>
        <begin position="49"/>
        <end position="59"/>
    </location>
</feature>
<organism evidence="2 3">
    <name type="scientific">Nesidiocoris tenuis</name>
    <dbReference type="NCBI Taxonomy" id="355587"/>
    <lineage>
        <taxon>Eukaryota</taxon>
        <taxon>Metazoa</taxon>
        <taxon>Ecdysozoa</taxon>
        <taxon>Arthropoda</taxon>
        <taxon>Hexapoda</taxon>
        <taxon>Insecta</taxon>
        <taxon>Pterygota</taxon>
        <taxon>Neoptera</taxon>
        <taxon>Paraneoptera</taxon>
        <taxon>Hemiptera</taxon>
        <taxon>Heteroptera</taxon>
        <taxon>Panheteroptera</taxon>
        <taxon>Cimicomorpha</taxon>
        <taxon>Miridae</taxon>
        <taxon>Dicyphina</taxon>
        <taxon>Nesidiocoris</taxon>
    </lineage>
</organism>
<evidence type="ECO:0000313" key="3">
    <source>
        <dbReference type="Proteomes" id="UP000479000"/>
    </source>
</evidence>
<dbReference type="AlphaFoldDB" id="A0A6H5GRY2"/>
<sequence>MGRTHPSRDDEIQGGPPQPPQPRKYDGGFGIRCQAAEEGLSQGPLRSAKRQEKASYKNR</sequence>
<dbReference type="Proteomes" id="UP000479000">
    <property type="component" value="Unassembled WGS sequence"/>
</dbReference>
<protein>
    <submittedName>
        <fullName evidence="2">Uncharacterized protein</fullName>
    </submittedName>
</protein>
<reference evidence="2 3" key="1">
    <citation type="submission" date="2020-02" db="EMBL/GenBank/DDBJ databases">
        <authorList>
            <person name="Ferguson B K."/>
        </authorList>
    </citation>
    <scope>NUCLEOTIDE SEQUENCE [LARGE SCALE GENOMIC DNA]</scope>
</reference>
<accession>A0A6H5GRY2</accession>
<feature type="region of interest" description="Disordered" evidence="1">
    <location>
        <begin position="1"/>
        <end position="59"/>
    </location>
</feature>
<evidence type="ECO:0000313" key="2">
    <source>
        <dbReference type="EMBL" id="CAB0006576.1"/>
    </source>
</evidence>
<gene>
    <name evidence="2" type="ORF">NTEN_LOCUS12053</name>
</gene>
<feature type="compositionally biased region" description="Basic and acidic residues" evidence="1">
    <location>
        <begin position="1"/>
        <end position="11"/>
    </location>
</feature>